<dbReference type="EMBL" id="KQ483861">
    <property type="protein sequence ID" value="KYP40068.1"/>
    <property type="molecule type" value="Genomic_DNA"/>
</dbReference>
<evidence type="ECO:0000259" key="1">
    <source>
        <dbReference type="Pfam" id="PF22936"/>
    </source>
</evidence>
<dbReference type="InterPro" id="IPR054722">
    <property type="entry name" value="PolX-like_BBD"/>
</dbReference>
<dbReference type="AlphaFoldDB" id="A0A151RBS9"/>
<organism evidence="2 3">
    <name type="scientific">Cajanus cajan</name>
    <name type="common">Pigeon pea</name>
    <name type="synonym">Cajanus indicus</name>
    <dbReference type="NCBI Taxonomy" id="3821"/>
    <lineage>
        <taxon>Eukaryota</taxon>
        <taxon>Viridiplantae</taxon>
        <taxon>Streptophyta</taxon>
        <taxon>Embryophyta</taxon>
        <taxon>Tracheophyta</taxon>
        <taxon>Spermatophyta</taxon>
        <taxon>Magnoliopsida</taxon>
        <taxon>eudicotyledons</taxon>
        <taxon>Gunneridae</taxon>
        <taxon>Pentapetalae</taxon>
        <taxon>rosids</taxon>
        <taxon>fabids</taxon>
        <taxon>Fabales</taxon>
        <taxon>Fabaceae</taxon>
        <taxon>Papilionoideae</taxon>
        <taxon>50 kb inversion clade</taxon>
        <taxon>NPAAA clade</taxon>
        <taxon>indigoferoid/millettioid clade</taxon>
        <taxon>Phaseoleae</taxon>
        <taxon>Cajanus</taxon>
    </lineage>
</organism>
<dbReference type="Pfam" id="PF22936">
    <property type="entry name" value="Pol_BBD"/>
    <property type="match status" value="1"/>
</dbReference>
<gene>
    <name evidence="2" type="ORF">KK1_038609</name>
</gene>
<accession>A0A151RBS9</accession>
<reference evidence="2" key="1">
    <citation type="journal article" date="2012" name="Nat. Biotechnol.">
        <title>Draft genome sequence of pigeonpea (Cajanus cajan), an orphan legume crop of resource-poor farmers.</title>
        <authorList>
            <person name="Varshney R.K."/>
            <person name="Chen W."/>
            <person name="Li Y."/>
            <person name="Bharti A.K."/>
            <person name="Saxena R.K."/>
            <person name="Schlueter J.A."/>
            <person name="Donoghue M.T."/>
            <person name="Azam S."/>
            <person name="Fan G."/>
            <person name="Whaley A.M."/>
            <person name="Farmer A.D."/>
            <person name="Sheridan J."/>
            <person name="Iwata A."/>
            <person name="Tuteja R."/>
            <person name="Penmetsa R.V."/>
            <person name="Wu W."/>
            <person name="Upadhyaya H.D."/>
            <person name="Yang S.P."/>
            <person name="Shah T."/>
            <person name="Saxena K.B."/>
            <person name="Michael T."/>
            <person name="McCombie W.R."/>
            <person name="Yang B."/>
            <person name="Zhang G."/>
            <person name="Yang H."/>
            <person name="Wang J."/>
            <person name="Spillane C."/>
            <person name="Cook D.R."/>
            <person name="May G.D."/>
            <person name="Xu X."/>
            <person name="Jackson S.A."/>
        </authorList>
    </citation>
    <scope>NUCLEOTIDE SEQUENCE [LARGE SCALE GENOMIC DNA]</scope>
</reference>
<evidence type="ECO:0000313" key="2">
    <source>
        <dbReference type="EMBL" id="KYP40068.1"/>
    </source>
</evidence>
<sequence length="85" mass="9580">MTSQVGNLKNLKPYFGSDTIFVGNGQTLSITNKDKALLKTTQGKLHLNNILVVPKLKKNLLSISQLINDNDCFFEFNSYDFLIKD</sequence>
<feature type="domain" description="Retrovirus-related Pol polyprotein from transposon TNT 1-94-like beta-barrel" evidence="1">
    <location>
        <begin position="1"/>
        <end position="68"/>
    </location>
</feature>
<dbReference type="Gramene" id="C.cajan_39359.t">
    <property type="protein sequence ID" value="C.cajan_39359.t.cds1"/>
    <property type="gene ID" value="C.cajan_39359"/>
</dbReference>
<protein>
    <recommendedName>
        <fullName evidence="1">Retrovirus-related Pol polyprotein from transposon TNT 1-94-like beta-barrel domain-containing protein</fullName>
    </recommendedName>
</protein>
<dbReference type="Proteomes" id="UP000075243">
    <property type="component" value="Unassembled WGS sequence"/>
</dbReference>
<name>A0A151RBS9_CAJCA</name>
<keyword evidence="3" id="KW-1185">Reference proteome</keyword>
<evidence type="ECO:0000313" key="3">
    <source>
        <dbReference type="Proteomes" id="UP000075243"/>
    </source>
</evidence>
<proteinExistence type="predicted"/>